<accession>F4H1P4</accession>
<sequence length="75" mass="8179">MRLRKLAAALVMSGVIGTLGVTVAPSASAAGYMYLGPYSLTRCRQLLTVHDAGAQCVRSGWPQSQGLYYLRYWQP</sequence>
<keyword evidence="2" id="KW-1185">Reference proteome</keyword>
<proteinExistence type="predicted"/>
<name>F4H1P4_CELFA</name>
<reference evidence="1 2" key="1">
    <citation type="submission" date="2011-04" db="EMBL/GenBank/DDBJ databases">
        <title>Complete sequence of Cellulomonas fimi ATCC 484.</title>
        <authorList>
            <consortium name="US DOE Joint Genome Institute"/>
            <person name="Lucas S."/>
            <person name="Han J."/>
            <person name="Lapidus A."/>
            <person name="Cheng J.-F."/>
            <person name="Goodwin L."/>
            <person name="Pitluck S."/>
            <person name="Peters L."/>
            <person name="Chertkov O."/>
            <person name="Detter J.C."/>
            <person name="Han C."/>
            <person name="Tapia R."/>
            <person name="Land M."/>
            <person name="Hauser L."/>
            <person name="Kyrpides N."/>
            <person name="Ivanova N."/>
            <person name="Ovchinnikova G."/>
            <person name="Pagani I."/>
            <person name="Mead D."/>
            <person name="Brumm P."/>
            <person name="Woyke T."/>
        </authorList>
    </citation>
    <scope>NUCLEOTIDE SEQUENCE [LARGE SCALE GENOMIC DNA]</scope>
    <source>
        <strain evidence="2">ATCC 484 / DSM 20113 / JCM 1341 / NBRC 15513 / NCIMB 8980 / NCTC 7547</strain>
    </source>
</reference>
<dbReference type="HOGENOM" id="CLU_2664368_0_0_11"/>
<dbReference type="Proteomes" id="UP000008460">
    <property type="component" value="Chromosome"/>
</dbReference>
<gene>
    <name evidence="1" type="ordered locus">Celf_3351</name>
</gene>
<evidence type="ECO:0000313" key="2">
    <source>
        <dbReference type="Proteomes" id="UP000008460"/>
    </source>
</evidence>
<dbReference type="KEGG" id="cfi:Celf_3351"/>
<dbReference type="RefSeq" id="WP_013772488.1">
    <property type="nucleotide sequence ID" value="NC_015514.1"/>
</dbReference>
<dbReference type="AlphaFoldDB" id="F4H1P4"/>
<dbReference type="EMBL" id="CP002666">
    <property type="protein sequence ID" value="AEE47464.1"/>
    <property type="molecule type" value="Genomic_DNA"/>
</dbReference>
<evidence type="ECO:0000313" key="1">
    <source>
        <dbReference type="EMBL" id="AEE47464.1"/>
    </source>
</evidence>
<organism evidence="1 2">
    <name type="scientific">Cellulomonas fimi (strain ATCC 484 / DSM 20113 / JCM 1341 / CCUG 24087 / LMG 16345 / NBRC 15513 / NCIMB 8980 / NCTC 7547 / NRS-133)</name>
    <dbReference type="NCBI Taxonomy" id="590998"/>
    <lineage>
        <taxon>Bacteria</taxon>
        <taxon>Bacillati</taxon>
        <taxon>Actinomycetota</taxon>
        <taxon>Actinomycetes</taxon>
        <taxon>Micrococcales</taxon>
        <taxon>Cellulomonadaceae</taxon>
        <taxon>Cellulomonas</taxon>
    </lineage>
</organism>
<protein>
    <submittedName>
        <fullName evidence="1">Uncharacterized protein</fullName>
    </submittedName>
</protein>